<dbReference type="InterPro" id="IPR006620">
    <property type="entry name" value="Pro_4_hyd_alph"/>
</dbReference>
<dbReference type="GO" id="GO:0016705">
    <property type="term" value="F:oxidoreductase activity, acting on paired donors, with incorporation or reduction of molecular oxygen"/>
    <property type="evidence" value="ECO:0007669"/>
    <property type="project" value="InterPro"/>
</dbReference>
<dbReference type="eggNOG" id="COG3826">
    <property type="taxonomic scope" value="Bacteria"/>
</dbReference>
<dbReference type="EMBL" id="AQRA01000004">
    <property type="protein sequence ID" value="EZH74191.1"/>
    <property type="molecule type" value="Genomic_DNA"/>
</dbReference>
<name>A0A023BW13_9FLAO</name>
<dbReference type="GO" id="GO:0051213">
    <property type="term" value="F:dioxygenase activity"/>
    <property type="evidence" value="ECO:0007669"/>
    <property type="project" value="UniProtKB-KW"/>
</dbReference>
<comment type="cofactor">
    <cofactor evidence="1">
        <name>L-ascorbate</name>
        <dbReference type="ChEBI" id="CHEBI:38290"/>
    </cofactor>
</comment>
<dbReference type="AlphaFoldDB" id="A0A023BW13"/>
<dbReference type="Gene3D" id="2.60.120.620">
    <property type="entry name" value="q2cbj1_9rhob like domain"/>
    <property type="match status" value="1"/>
</dbReference>
<dbReference type="Pfam" id="PF09859">
    <property type="entry name" value="Oxygenase-NA"/>
    <property type="match status" value="1"/>
</dbReference>
<dbReference type="RefSeq" id="WP_034241760.1">
    <property type="nucleotide sequence ID" value="NZ_AQRA01000004.1"/>
</dbReference>
<evidence type="ECO:0000259" key="4">
    <source>
        <dbReference type="SMART" id="SM00702"/>
    </source>
</evidence>
<proteinExistence type="predicted"/>
<sequence length="237" mass="27633">MIEVQRKIETIDWEIVTDEISRRGYVIIPEFLLENQCREMVDQYDNPRGYRKTVVMERYRFGLGEYKYFDYPLPELVQAIRENIYPMLAPIANLWMKILKIDKIFPKTLRELQALCHANDQLKPTPLILKYGVGGFNTLHQDMYGEVFFPLQAVLFLNEPDKDYTGGEFVITQQTPRAQSKAIVLKPKKGDMLIFTTNFRPVKGTKGYYRVNMKHGVSELHSGKRYTLGVIFHDAVS</sequence>
<dbReference type="STRING" id="1317122.ATO12_15080"/>
<evidence type="ECO:0000313" key="5">
    <source>
        <dbReference type="EMBL" id="EZH74191.1"/>
    </source>
</evidence>
<dbReference type="InterPro" id="IPR018655">
    <property type="entry name" value="DUF2086"/>
</dbReference>
<evidence type="ECO:0000313" key="6">
    <source>
        <dbReference type="Proteomes" id="UP000023541"/>
    </source>
</evidence>
<dbReference type="Proteomes" id="UP000023541">
    <property type="component" value="Unassembled WGS sequence"/>
</dbReference>
<feature type="domain" description="Prolyl 4-hydroxylase alpha subunit" evidence="4">
    <location>
        <begin position="23"/>
        <end position="233"/>
    </location>
</feature>
<evidence type="ECO:0000256" key="3">
    <source>
        <dbReference type="ARBA" id="ARBA00023002"/>
    </source>
</evidence>
<dbReference type="GO" id="GO:0031418">
    <property type="term" value="F:L-ascorbic acid binding"/>
    <property type="evidence" value="ECO:0007669"/>
    <property type="project" value="InterPro"/>
</dbReference>
<dbReference type="GO" id="GO:0005506">
    <property type="term" value="F:iron ion binding"/>
    <property type="evidence" value="ECO:0007669"/>
    <property type="project" value="InterPro"/>
</dbReference>
<organism evidence="5 6">
    <name type="scientific">Aquimarina atlantica</name>
    <dbReference type="NCBI Taxonomy" id="1317122"/>
    <lineage>
        <taxon>Bacteria</taxon>
        <taxon>Pseudomonadati</taxon>
        <taxon>Bacteroidota</taxon>
        <taxon>Flavobacteriia</taxon>
        <taxon>Flavobacteriales</taxon>
        <taxon>Flavobacteriaceae</taxon>
        <taxon>Aquimarina</taxon>
    </lineage>
</organism>
<reference evidence="5 6" key="1">
    <citation type="submission" date="2014-04" db="EMBL/GenBank/DDBJ databases">
        <title>Aquimarina sp. 22II-S11-z7 Genome Sequencing.</title>
        <authorList>
            <person name="Lai Q."/>
        </authorList>
    </citation>
    <scope>NUCLEOTIDE SEQUENCE [LARGE SCALE GENOMIC DNA]</scope>
    <source>
        <strain evidence="5 6">22II-S11-z7</strain>
    </source>
</reference>
<keyword evidence="2" id="KW-0223">Dioxygenase</keyword>
<evidence type="ECO:0000256" key="2">
    <source>
        <dbReference type="ARBA" id="ARBA00022964"/>
    </source>
</evidence>
<accession>A0A023BW13</accession>
<gene>
    <name evidence="5" type="ORF">ATO12_15080</name>
</gene>
<dbReference type="SMART" id="SM00702">
    <property type="entry name" value="P4Hc"/>
    <property type="match status" value="1"/>
</dbReference>
<comment type="caution">
    <text evidence="5">The sequence shown here is derived from an EMBL/GenBank/DDBJ whole genome shotgun (WGS) entry which is preliminary data.</text>
</comment>
<keyword evidence="6" id="KW-1185">Reference proteome</keyword>
<keyword evidence="3" id="KW-0560">Oxidoreductase</keyword>
<evidence type="ECO:0000256" key="1">
    <source>
        <dbReference type="ARBA" id="ARBA00001961"/>
    </source>
</evidence>
<protein>
    <recommendedName>
        <fullName evidence="4">Prolyl 4-hydroxylase alpha subunit domain-containing protein</fullName>
    </recommendedName>
</protein>